<dbReference type="PANTHER" id="PTHR33143:SF3">
    <property type="entry name" value="VQ MOTIF-CONTAINING PROTEIN 17-RELATED"/>
    <property type="match status" value="1"/>
</dbReference>
<name>A0A2G2YNM0_CAPAN</name>
<gene>
    <name evidence="2" type="ORF">T459_26463</name>
</gene>
<dbReference type="Gramene" id="PHT71359">
    <property type="protein sequence ID" value="PHT71359"/>
    <property type="gene ID" value="T459_26463"/>
</dbReference>
<reference evidence="2 3" key="2">
    <citation type="journal article" date="2017" name="Genome Biol.">
        <title>New reference genome sequences of hot pepper reveal the massive evolution of plant disease-resistance genes by retroduplication.</title>
        <authorList>
            <person name="Kim S."/>
            <person name="Park J."/>
            <person name="Yeom S.I."/>
            <person name="Kim Y.M."/>
            <person name="Seo E."/>
            <person name="Kim K.T."/>
            <person name="Kim M.S."/>
            <person name="Lee J.M."/>
            <person name="Cheong K."/>
            <person name="Shin H.S."/>
            <person name="Kim S.B."/>
            <person name="Han K."/>
            <person name="Lee J."/>
            <person name="Park M."/>
            <person name="Lee H.A."/>
            <person name="Lee H.Y."/>
            <person name="Lee Y."/>
            <person name="Oh S."/>
            <person name="Lee J.H."/>
            <person name="Choi E."/>
            <person name="Choi E."/>
            <person name="Lee S.E."/>
            <person name="Jeon J."/>
            <person name="Kim H."/>
            <person name="Choi G."/>
            <person name="Song H."/>
            <person name="Lee J."/>
            <person name="Lee S.C."/>
            <person name="Kwon J.K."/>
            <person name="Lee H.Y."/>
            <person name="Koo N."/>
            <person name="Hong Y."/>
            <person name="Kim R.W."/>
            <person name="Kang W.H."/>
            <person name="Huh J.H."/>
            <person name="Kang B.C."/>
            <person name="Yang T.J."/>
            <person name="Lee Y.H."/>
            <person name="Bennetzen J.L."/>
            <person name="Choi D."/>
        </authorList>
    </citation>
    <scope>NUCLEOTIDE SEQUENCE [LARGE SCALE GENOMIC DNA]</scope>
    <source>
        <strain evidence="3">cv. CM334</strain>
    </source>
</reference>
<dbReference type="InterPro" id="IPR008889">
    <property type="entry name" value="VQ"/>
</dbReference>
<dbReference type="OMA" id="DIWRNAN"/>
<evidence type="ECO:0000259" key="1">
    <source>
        <dbReference type="Pfam" id="PF05678"/>
    </source>
</evidence>
<accession>A0A2G2YNM0</accession>
<feature type="domain" description="VQ" evidence="1">
    <location>
        <begin position="83"/>
        <end position="108"/>
    </location>
</feature>
<organism evidence="2 3">
    <name type="scientific">Capsicum annuum</name>
    <name type="common">Capsicum pepper</name>
    <dbReference type="NCBI Taxonomy" id="4072"/>
    <lineage>
        <taxon>Eukaryota</taxon>
        <taxon>Viridiplantae</taxon>
        <taxon>Streptophyta</taxon>
        <taxon>Embryophyta</taxon>
        <taxon>Tracheophyta</taxon>
        <taxon>Spermatophyta</taxon>
        <taxon>Magnoliopsida</taxon>
        <taxon>eudicotyledons</taxon>
        <taxon>Gunneridae</taxon>
        <taxon>Pentapetalae</taxon>
        <taxon>asterids</taxon>
        <taxon>lamiids</taxon>
        <taxon>Solanales</taxon>
        <taxon>Solanaceae</taxon>
        <taxon>Solanoideae</taxon>
        <taxon>Capsiceae</taxon>
        <taxon>Capsicum</taxon>
    </lineage>
</organism>
<evidence type="ECO:0000313" key="3">
    <source>
        <dbReference type="Proteomes" id="UP000222542"/>
    </source>
</evidence>
<reference evidence="2 3" key="1">
    <citation type="journal article" date="2014" name="Nat. Genet.">
        <title>Genome sequence of the hot pepper provides insights into the evolution of pungency in Capsicum species.</title>
        <authorList>
            <person name="Kim S."/>
            <person name="Park M."/>
            <person name="Yeom S.I."/>
            <person name="Kim Y.M."/>
            <person name="Lee J.M."/>
            <person name="Lee H.A."/>
            <person name="Seo E."/>
            <person name="Choi J."/>
            <person name="Cheong K."/>
            <person name="Kim K.T."/>
            <person name="Jung K."/>
            <person name="Lee G.W."/>
            <person name="Oh S.K."/>
            <person name="Bae C."/>
            <person name="Kim S.B."/>
            <person name="Lee H.Y."/>
            <person name="Kim S.Y."/>
            <person name="Kim M.S."/>
            <person name="Kang B.C."/>
            <person name="Jo Y.D."/>
            <person name="Yang H.B."/>
            <person name="Jeong H.J."/>
            <person name="Kang W.H."/>
            <person name="Kwon J.K."/>
            <person name="Shin C."/>
            <person name="Lim J.Y."/>
            <person name="Park J.H."/>
            <person name="Huh J.H."/>
            <person name="Kim J.S."/>
            <person name="Kim B.D."/>
            <person name="Cohen O."/>
            <person name="Paran I."/>
            <person name="Suh M.C."/>
            <person name="Lee S.B."/>
            <person name="Kim Y.K."/>
            <person name="Shin Y."/>
            <person name="Noh S.J."/>
            <person name="Park J."/>
            <person name="Seo Y.S."/>
            <person name="Kwon S.Y."/>
            <person name="Kim H.A."/>
            <person name="Park J.M."/>
            <person name="Kim H.J."/>
            <person name="Choi S.B."/>
            <person name="Bosland P.W."/>
            <person name="Reeves G."/>
            <person name="Jo S.H."/>
            <person name="Lee B.W."/>
            <person name="Cho H.T."/>
            <person name="Choi H.S."/>
            <person name="Lee M.S."/>
            <person name="Yu Y."/>
            <person name="Do Choi Y."/>
            <person name="Park B.S."/>
            <person name="van Deynze A."/>
            <person name="Ashrafi H."/>
            <person name="Hill T."/>
            <person name="Kim W.T."/>
            <person name="Pai H.S."/>
            <person name="Ahn H.K."/>
            <person name="Yeam I."/>
            <person name="Giovannoni J.J."/>
            <person name="Rose J.K."/>
            <person name="Sorensen I."/>
            <person name="Lee S.J."/>
            <person name="Kim R.W."/>
            <person name="Choi I.Y."/>
            <person name="Choi B.S."/>
            <person name="Lim J.S."/>
            <person name="Lee Y.H."/>
            <person name="Choi D."/>
        </authorList>
    </citation>
    <scope>NUCLEOTIDE SEQUENCE [LARGE SCALE GENOMIC DNA]</scope>
    <source>
        <strain evidence="3">cv. CM334</strain>
    </source>
</reference>
<comment type="caution">
    <text evidence="2">The sequence shown here is derived from an EMBL/GenBank/DDBJ whole genome shotgun (WGS) entry which is preliminary data.</text>
</comment>
<dbReference type="InterPro" id="IPR039607">
    <property type="entry name" value="VQ_8/17/18/20/21/25"/>
</dbReference>
<sequence length="198" mass="22443">MFFINSLIYITSPLFKPYTISHYFSSIFTYKMMYNIEVGSAMTQKQNQISRTSTPSSSTPLKMMNKNSQNISKMKPKIRIIHIFAPEIIKTDVANFRELVQRLTGKPSEINNNNNNIKKRSSISSSSTKLVPSKLEIIRGGYNNCTGEEQEDIWRNANNYGGGFLGGFQEFDGFMQDFNQLPLLTNGHLDAYGETPLA</sequence>
<dbReference type="GO" id="GO:0005634">
    <property type="term" value="C:nucleus"/>
    <property type="evidence" value="ECO:0000318"/>
    <property type="project" value="GO_Central"/>
</dbReference>
<protein>
    <submittedName>
        <fullName evidence="2">VQ motif-containing protein 18</fullName>
    </submittedName>
</protein>
<evidence type="ECO:0000313" key="2">
    <source>
        <dbReference type="EMBL" id="PHT71359.1"/>
    </source>
</evidence>
<dbReference type="Pfam" id="PF05678">
    <property type="entry name" value="VQ"/>
    <property type="match status" value="1"/>
</dbReference>
<proteinExistence type="predicted"/>
<dbReference type="STRING" id="4072.A0A2G2YNM0"/>
<keyword evidence="3" id="KW-1185">Reference proteome</keyword>
<dbReference type="EMBL" id="AYRZ02000010">
    <property type="protein sequence ID" value="PHT71359.1"/>
    <property type="molecule type" value="Genomic_DNA"/>
</dbReference>
<dbReference type="Proteomes" id="UP000222542">
    <property type="component" value="Unassembled WGS sequence"/>
</dbReference>
<dbReference type="AlphaFoldDB" id="A0A2G2YNM0"/>
<dbReference type="PANTHER" id="PTHR33143">
    <property type="entry name" value="F16F4.1 PROTEIN-RELATED"/>
    <property type="match status" value="1"/>
</dbReference>